<evidence type="ECO:0000313" key="11">
    <source>
        <dbReference type="Proteomes" id="UP000199620"/>
    </source>
</evidence>
<proteinExistence type="inferred from homology"/>
<comment type="subcellular location">
    <subcellularLocation>
        <location evidence="1">Periplasm</location>
    </subcellularLocation>
</comment>
<dbReference type="Pfam" id="PF03888">
    <property type="entry name" value="MucB_RseB"/>
    <property type="match status" value="1"/>
</dbReference>
<dbReference type="PIRSF" id="PIRSF005427">
    <property type="entry name" value="RseB"/>
    <property type="match status" value="1"/>
</dbReference>
<evidence type="ECO:0000256" key="1">
    <source>
        <dbReference type="ARBA" id="ARBA00004418"/>
    </source>
</evidence>
<feature type="compositionally biased region" description="Polar residues" evidence="5">
    <location>
        <begin position="199"/>
        <end position="212"/>
    </location>
</feature>
<keyword evidence="3 6" id="KW-0732">Signal</keyword>
<dbReference type="CDD" id="cd16327">
    <property type="entry name" value="RseB"/>
    <property type="match status" value="1"/>
</dbReference>
<evidence type="ECO:0000259" key="8">
    <source>
        <dbReference type="Pfam" id="PF17188"/>
    </source>
</evidence>
<feature type="chain" id="PRO_5022844129" evidence="6">
    <location>
        <begin position="22"/>
        <end position="318"/>
    </location>
</feature>
<dbReference type="Proteomes" id="UP000325296">
    <property type="component" value="Unassembled WGS sequence"/>
</dbReference>
<dbReference type="OrthoDB" id="7067274at2"/>
<dbReference type="PANTHER" id="PTHR38782:SF1">
    <property type="entry name" value="SIGMA-E FACTOR REGULATORY PROTEIN RSEB"/>
    <property type="match status" value="1"/>
</dbReference>
<evidence type="ECO:0000256" key="3">
    <source>
        <dbReference type="ARBA" id="ARBA00022729"/>
    </source>
</evidence>
<evidence type="ECO:0000256" key="2">
    <source>
        <dbReference type="ARBA" id="ARBA00008150"/>
    </source>
</evidence>
<feature type="region of interest" description="Disordered" evidence="5">
    <location>
        <begin position="182"/>
        <end position="215"/>
    </location>
</feature>
<evidence type="ECO:0000256" key="6">
    <source>
        <dbReference type="SAM" id="SignalP"/>
    </source>
</evidence>
<dbReference type="InterPro" id="IPR033436">
    <property type="entry name" value="MucB/RseB_C"/>
</dbReference>
<protein>
    <submittedName>
        <fullName evidence="9">RNA polymerase subunit sigma</fullName>
    </submittedName>
    <submittedName>
        <fullName evidence="10">Sigma E regulatory protein, MucB/RseB</fullName>
    </submittedName>
</protein>
<feature type="signal peptide" evidence="6">
    <location>
        <begin position="1"/>
        <end position="21"/>
    </location>
</feature>
<dbReference type="Pfam" id="PF17188">
    <property type="entry name" value="MucB_RseB_C"/>
    <property type="match status" value="1"/>
</dbReference>
<dbReference type="InterPro" id="IPR005588">
    <property type="entry name" value="MucB_RseB"/>
</dbReference>
<reference evidence="9 12" key="2">
    <citation type="submission" date="2019-09" db="EMBL/GenBank/DDBJ databases">
        <title>Draft genome sequence of Pseudomonas brenneri CCUG 51514(T).</title>
        <authorList>
            <person name="Tunovic T."/>
            <person name="Pineiro-Iglesias B."/>
            <person name="Unosson C."/>
            <person name="Inganas E."/>
            <person name="Ohlen M."/>
            <person name="Cardew S."/>
            <person name="Jensie-Markopoulos S."/>
            <person name="Salva-Serra F."/>
            <person name="Jaen-Luchoro D."/>
            <person name="Svensson-Stadler L."/>
            <person name="Chun J."/>
            <person name="Moore E."/>
        </authorList>
    </citation>
    <scope>NUCLEOTIDE SEQUENCE [LARGE SCALE GENOMIC DNA]</scope>
    <source>
        <strain evidence="9 12">CCUG 51514</strain>
    </source>
</reference>
<reference evidence="10 11" key="1">
    <citation type="submission" date="2016-10" db="EMBL/GenBank/DDBJ databases">
        <authorList>
            <person name="Varghese N."/>
            <person name="Submissions S."/>
        </authorList>
    </citation>
    <scope>NUCLEOTIDE SEQUENCE [LARGE SCALE GENOMIC DNA]</scope>
    <source>
        <strain evidence="10 11">BS2771</strain>
    </source>
</reference>
<gene>
    <name evidence="9" type="ORF">F1720_20430</name>
    <name evidence="10" type="ORF">SAMN04490181_0324</name>
</gene>
<dbReference type="Gene3D" id="3.30.200.100">
    <property type="entry name" value="MucB/RseB, C-terminal domain"/>
    <property type="match status" value="1"/>
</dbReference>
<dbReference type="EMBL" id="LT629800">
    <property type="protein sequence ID" value="SDU83997.1"/>
    <property type="molecule type" value="Genomic_DNA"/>
</dbReference>
<evidence type="ECO:0000256" key="5">
    <source>
        <dbReference type="SAM" id="MobiDB-lite"/>
    </source>
</evidence>
<feature type="domain" description="MucB/RseB N-terminal" evidence="7">
    <location>
        <begin position="24"/>
        <end position="183"/>
    </location>
</feature>
<evidence type="ECO:0000259" key="7">
    <source>
        <dbReference type="Pfam" id="PF03888"/>
    </source>
</evidence>
<evidence type="ECO:0000313" key="9">
    <source>
        <dbReference type="EMBL" id="KAA2227962.1"/>
    </source>
</evidence>
<dbReference type="InterPro" id="IPR033434">
    <property type="entry name" value="MucB/RseB_N"/>
</dbReference>
<accession>A0A5B2UNF3</accession>
<evidence type="ECO:0000313" key="10">
    <source>
        <dbReference type="EMBL" id="SDU83997.1"/>
    </source>
</evidence>
<evidence type="ECO:0000313" key="12">
    <source>
        <dbReference type="Proteomes" id="UP000325296"/>
    </source>
</evidence>
<organism evidence="9 12">
    <name type="scientific">Pseudomonas brenneri</name>
    <dbReference type="NCBI Taxonomy" id="129817"/>
    <lineage>
        <taxon>Bacteria</taxon>
        <taxon>Pseudomonadati</taxon>
        <taxon>Pseudomonadota</taxon>
        <taxon>Gammaproteobacteria</taxon>
        <taxon>Pseudomonadales</taxon>
        <taxon>Pseudomonadaceae</taxon>
        <taxon>Pseudomonas</taxon>
    </lineage>
</organism>
<dbReference type="Gene3D" id="2.50.20.10">
    <property type="entry name" value="Lipoprotein localisation LolA/LolB/LppX"/>
    <property type="match status" value="1"/>
</dbReference>
<dbReference type="Proteomes" id="UP000199620">
    <property type="component" value="Chromosome I"/>
</dbReference>
<evidence type="ECO:0000256" key="4">
    <source>
        <dbReference type="ARBA" id="ARBA00022764"/>
    </source>
</evidence>
<dbReference type="PANTHER" id="PTHR38782">
    <property type="match status" value="1"/>
</dbReference>
<dbReference type="GO" id="GO:0045152">
    <property type="term" value="F:antisigma factor binding"/>
    <property type="evidence" value="ECO:0007669"/>
    <property type="project" value="TreeGrafter"/>
</dbReference>
<sequence>MRAIPLLALLLSGWFAAPAQADEGQDWLKRLGRAGQQNYQGTFIYERNGSFSTHEIWHRVQNGQVHERLLQLDGSAQELVRIDGRIQCVTGSLVVGVDNSPGAPAHVFDPQKLNTFYEIAVSGKSLVAGRKAVIVSLTPRDQYRYGFELHLDRETALPLKSLLINDKGQLLERFQFTQLETTLPDERDLQPGSDCKPLTPSSVKTSAVTGQPQAWHPQWLPPGFELTRSDARKDPKTQIVVSSLMYEDGLARFSLFLEPVTGEVAPESRVQLGPTVAVSRRMSTPQGDIVATVVGEIPMGTAERIALSVRSGPAPEKP</sequence>
<name>A0A5B2UNF3_9PSED</name>
<dbReference type="GO" id="GO:0030288">
    <property type="term" value="C:outer membrane-bounded periplasmic space"/>
    <property type="evidence" value="ECO:0007669"/>
    <property type="project" value="TreeGrafter"/>
</dbReference>
<dbReference type="InterPro" id="IPR038484">
    <property type="entry name" value="MucB/RseB_C_sf"/>
</dbReference>
<keyword evidence="11" id="KW-1185">Reference proteome</keyword>
<comment type="similarity">
    <text evidence="2">Belongs to the RseB family.</text>
</comment>
<keyword evidence="4" id="KW-0574">Periplasm</keyword>
<dbReference type="EMBL" id="VUOL01000012">
    <property type="protein sequence ID" value="KAA2227962.1"/>
    <property type="molecule type" value="Genomic_DNA"/>
</dbReference>
<dbReference type="AlphaFoldDB" id="A0A5B2UNF3"/>
<dbReference type="GO" id="GO:0032885">
    <property type="term" value="P:regulation of polysaccharide biosynthetic process"/>
    <property type="evidence" value="ECO:0007669"/>
    <property type="project" value="TreeGrafter"/>
</dbReference>
<dbReference type="RefSeq" id="WP_090290627.1">
    <property type="nucleotide sequence ID" value="NZ_BMNU01000008.1"/>
</dbReference>
<feature type="domain" description="MucB/RseB C-terminal" evidence="8">
    <location>
        <begin position="211"/>
        <end position="310"/>
    </location>
</feature>